<proteinExistence type="predicted"/>
<dbReference type="PROSITE" id="PS50011">
    <property type="entry name" value="PROTEIN_KINASE_DOM"/>
    <property type="match status" value="1"/>
</dbReference>
<evidence type="ECO:0000256" key="3">
    <source>
        <dbReference type="ARBA" id="ARBA00022741"/>
    </source>
</evidence>
<protein>
    <submittedName>
        <fullName evidence="7">CMGC RCK</fullName>
    </submittedName>
    <submittedName>
        <fullName evidence="8">Kinase</fullName>
    </submittedName>
</protein>
<organism evidence="7">
    <name type="scientific">Hexamita inflata</name>
    <dbReference type="NCBI Taxonomy" id="28002"/>
    <lineage>
        <taxon>Eukaryota</taxon>
        <taxon>Metamonada</taxon>
        <taxon>Diplomonadida</taxon>
        <taxon>Hexamitidae</taxon>
        <taxon>Hexamitinae</taxon>
        <taxon>Hexamita</taxon>
    </lineage>
</organism>
<name>A0AA86U4Z5_9EUKA</name>
<accession>A0AA86U4Z5</accession>
<dbReference type="Gene3D" id="3.30.200.20">
    <property type="entry name" value="Phosphorylase Kinase, domain 1"/>
    <property type="match status" value="1"/>
</dbReference>
<evidence type="ECO:0000256" key="5">
    <source>
        <dbReference type="ARBA" id="ARBA00022840"/>
    </source>
</evidence>
<dbReference type="PANTHER" id="PTHR24055">
    <property type="entry name" value="MITOGEN-ACTIVATED PROTEIN KINASE"/>
    <property type="match status" value="1"/>
</dbReference>
<evidence type="ECO:0000313" key="10">
    <source>
        <dbReference type="Proteomes" id="UP001642409"/>
    </source>
</evidence>
<keyword evidence="2" id="KW-0808">Transferase</keyword>
<keyword evidence="3" id="KW-0547">Nucleotide-binding</keyword>
<evidence type="ECO:0000313" key="7">
    <source>
        <dbReference type="EMBL" id="CAI9941079.1"/>
    </source>
</evidence>
<dbReference type="Pfam" id="PF00069">
    <property type="entry name" value="Pkinase"/>
    <property type="match status" value="1"/>
</dbReference>
<evidence type="ECO:0000256" key="1">
    <source>
        <dbReference type="ARBA" id="ARBA00022527"/>
    </source>
</evidence>
<dbReference type="EMBL" id="CAXDID020000041">
    <property type="protein sequence ID" value="CAL6000493.1"/>
    <property type="molecule type" value="Genomic_DNA"/>
</dbReference>
<comment type="caution">
    <text evidence="7">The sequence shown here is derived from an EMBL/GenBank/DDBJ whole genome shotgun (WGS) entry which is preliminary data.</text>
</comment>
<dbReference type="InterPro" id="IPR050117">
    <property type="entry name" value="MAPK"/>
</dbReference>
<evidence type="ECO:0000313" key="9">
    <source>
        <dbReference type="EMBL" id="CAL6015927.1"/>
    </source>
</evidence>
<keyword evidence="10" id="KW-1185">Reference proteome</keyword>
<reference evidence="7" key="1">
    <citation type="submission" date="2023-06" db="EMBL/GenBank/DDBJ databases">
        <authorList>
            <person name="Kurt Z."/>
        </authorList>
    </citation>
    <scope>NUCLEOTIDE SEQUENCE</scope>
</reference>
<dbReference type="EMBL" id="CATOUU010000687">
    <property type="protein sequence ID" value="CAI9941079.1"/>
    <property type="molecule type" value="Genomic_DNA"/>
</dbReference>
<keyword evidence="1" id="KW-0723">Serine/threonine-protein kinase</keyword>
<evidence type="ECO:0000256" key="2">
    <source>
        <dbReference type="ARBA" id="ARBA00022679"/>
    </source>
</evidence>
<evidence type="ECO:0000313" key="8">
    <source>
        <dbReference type="EMBL" id="CAL6000493.1"/>
    </source>
</evidence>
<dbReference type="SUPFAM" id="SSF56112">
    <property type="entry name" value="Protein kinase-like (PK-like)"/>
    <property type="match status" value="1"/>
</dbReference>
<dbReference type="PROSITE" id="PS00108">
    <property type="entry name" value="PROTEIN_KINASE_ST"/>
    <property type="match status" value="1"/>
</dbReference>
<dbReference type="InterPro" id="IPR008271">
    <property type="entry name" value="Ser/Thr_kinase_AS"/>
</dbReference>
<feature type="domain" description="Protein kinase" evidence="6">
    <location>
        <begin position="5"/>
        <end position="289"/>
    </location>
</feature>
<gene>
    <name evidence="8" type="ORF">HINF_LOCUS16725</name>
    <name evidence="9" type="ORF">HINF_LOCUS25260</name>
    <name evidence="7" type="ORF">HINF_LOCUS28724</name>
</gene>
<dbReference type="Gene3D" id="1.10.510.10">
    <property type="entry name" value="Transferase(Phosphotransferase) domain 1"/>
    <property type="match status" value="1"/>
</dbReference>
<dbReference type="AlphaFoldDB" id="A0AA86U4Z5"/>
<dbReference type="SMART" id="SM00220">
    <property type="entry name" value="S_TKc"/>
    <property type="match status" value="1"/>
</dbReference>
<reference evidence="8 10" key="2">
    <citation type="submission" date="2024-07" db="EMBL/GenBank/DDBJ databases">
        <authorList>
            <person name="Akdeniz Z."/>
        </authorList>
    </citation>
    <scope>NUCLEOTIDE SEQUENCE [LARGE SCALE GENOMIC DNA]</scope>
</reference>
<dbReference type="GO" id="GO:0005524">
    <property type="term" value="F:ATP binding"/>
    <property type="evidence" value="ECO:0007669"/>
    <property type="project" value="UniProtKB-KW"/>
</dbReference>
<dbReference type="GO" id="GO:0004674">
    <property type="term" value="F:protein serine/threonine kinase activity"/>
    <property type="evidence" value="ECO:0007669"/>
    <property type="project" value="UniProtKB-KW"/>
</dbReference>
<dbReference type="EMBL" id="CAXDID020000075">
    <property type="protein sequence ID" value="CAL6015927.1"/>
    <property type="molecule type" value="Genomic_DNA"/>
</dbReference>
<keyword evidence="5" id="KW-0067">ATP-binding</keyword>
<dbReference type="InterPro" id="IPR011009">
    <property type="entry name" value="Kinase-like_dom_sf"/>
</dbReference>
<evidence type="ECO:0000259" key="6">
    <source>
        <dbReference type="PROSITE" id="PS50011"/>
    </source>
</evidence>
<dbReference type="Proteomes" id="UP001642409">
    <property type="component" value="Unassembled WGS sequence"/>
</dbReference>
<dbReference type="InterPro" id="IPR000719">
    <property type="entry name" value="Prot_kinase_dom"/>
</dbReference>
<sequence length="290" mass="33463">MEVQYQLFEEIASGSYGTVFRAKNAYGDIFAIKKLTQRFDSWPKAQEQTDIRNLLKMPYHPHVCQLLDHYFLNEVLYLVFEYFPCNLLTFIQQNKRLHTLQVRNVSFCLLQGLAHVHASRFMHRDLKPENIMIDPISDDLSVLRLQIIDFGNCKQLLPNHQNTNYISTRWYRAPEQLLGSTSYDYKVDVFAAGCVICELLSGCPIFPGTSELDQIVKLLEVLGLPNKRILDKTMLKLDGYRTQAVNQTKENLKMLTGASDGMADLLTKMITWEAGERYAAWQCLSHPVFQ</sequence>
<evidence type="ECO:0000256" key="4">
    <source>
        <dbReference type="ARBA" id="ARBA00022777"/>
    </source>
</evidence>
<dbReference type="FunFam" id="1.10.510.10:FF:000624">
    <property type="entry name" value="Mitogen-activated protein kinase"/>
    <property type="match status" value="1"/>
</dbReference>
<keyword evidence="4 8" id="KW-0418">Kinase</keyword>